<organism evidence="2">
    <name type="scientific">uncultured Adhaeribacter sp</name>
    <dbReference type="NCBI Taxonomy" id="448109"/>
    <lineage>
        <taxon>Bacteria</taxon>
        <taxon>Pseudomonadati</taxon>
        <taxon>Bacteroidota</taxon>
        <taxon>Cytophagia</taxon>
        <taxon>Cytophagales</taxon>
        <taxon>Hymenobacteraceae</taxon>
        <taxon>Adhaeribacter</taxon>
        <taxon>environmental samples</taxon>
    </lineage>
</organism>
<name>A0A6J4H7L8_9BACT</name>
<dbReference type="AlphaFoldDB" id="A0A6J4H7L8"/>
<protein>
    <submittedName>
        <fullName evidence="2">Uncharacterized protein</fullName>
    </submittedName>
</protein>
<keyword evidence="1" id="KW-1133">Transmembrane helix</keyword>
<dbReference type="EMBL" id="CADCTJ010000096">
    <property type="protein sequence ID" value="CAA9215881.1"/>
    <property type="molecule type" value="Genomic_DNA"/>
</dbReference>
<proteinExistence type="predicted"/>
<feature type="transmembrane region" description="Helical" evidence="1">
    <location>
        <begin position="20"/>
        <end position="37"/>
    </location>
</feature>
<sequence>MATESWYFLFRKKQALGFTYFIRWSAGGRPLFILIGLRSFRVRSFAGCVV</sequence>
<keyword evidence="1" id="KW-0472">Membrane</keyword>
<reference evidence="2" key="1">
    <citation type="submission" date="2020-02" db="EMBL/GenBank/DDBJ databases">
        <authorList>
            <person name="Meier V. D."/>
        </authorList>
    </citation>
    <scope>NUCLEOTIDE SEQUENCE</scope>
    <source>
        <strain evidence="2">AVDCRST_MAG95</strain>
    </source>
</reference>
<keyword evidence="1" id="KW-0812">Transmembrane</keyword>
<evidence type="ECO:0000313" key="2">
    <source>
        <dbReference type="EMBL" id="CAA9215881.1"/>
    </source>
</evidence>
<accession>A0A6J4H7L8</accession>
<gene>
    <name evidence="2" type="ORF">AVDCRST_MAG95-319</name>
</gene>
<evidence type="ECO:0000256" key="1">
    <source>
        <dbReference type="SAM" id="Phobius"/>
    </source>
</evidence>